<evidence type="ECO:0000313" key="4">
    <source>
        <dbReference type="Proteomes" id="UP000319859"/>
    </source>
</evidence>
<sequence>MSVLDGQAIWARLKEHDLAKRLVVSPLLDPQGQVRPGQASVDVRLGFEFALVTASATGVVDEFAEASRQLSQLSFSSLYRKEYVPLGASIVIHPHQFILATTLEYIRLPSDLMAYVVGRSTWGRLGLINATAVGIHPGFAGSLTLELRNLGETPLALYPGQTIGQLFFHRVEGGDPQVAVTGQYGGTVDMVPQRISSPKTAERLRALSRQFNGITNI</sequence>
<dbReference type="PANTHER" id="PTHR42680:SF3">
    <property type="entry name" value="DCTP DEAMINASE"/>
    <property type="match status" value="1"/>
</dbReference>
<dbReference type="OrthoDB" id="9780956at2"/>
<dbReference type="InterPro" id="IPR033704">
    <property type="entry name" value="dUTPase_trimeric"/>
</dbReference>
<dbReference type="GO" id="GO:0008829">
    <property type="term" value="F:dCTP deaminase activity"/>
    <property type="evidence" value="ECO:0007669"/>
    <property type="project" value="InterPro"/>
</dbReference>
<dbReference type="InterPro" id="IPR011962">
    <property type="entry name" value="dCTP_deaminase"/>
</dbReference>
<organism evidence="3 4">
    <name type="scientific">Nitrospirillum amazonense</name>
    <dbReference type="NCBI Taxonomy" id="28077"/>
    <lineage>
        <taxon>Bacteria</taxon>
        <taxon>Pseudomonadati</taxon>
        <taxon>Pseudomonadota</taxon>
        <taxon>Alphaproteobacteria</taxon>
        <taxon>Rhodospirillales</taxon>
        <taxon>Azospirillaceae</taxon>
        <taxon>Nitrospirillum</taxon>
    </lineage>
</organism>
<dbReference type="PANTHER" id="PTHR42680">
    <property type="entry name" value="DCTP DEAMINASE"/>
    <property type="match status" value="1"/>
</dbReference>
<name>A0A560EUA0_9PROT</name>
<comment type="caution">
    <text evidence="3">The sequence shown here is derived from an EMBL/GenBank/DDBJ whole genome shotgun (WGS) entry which is preliminary data.</text>
</comment>
<keyword evidence="2" id="KW-0546">Nucleotide metabolism</keyword>
<evidence type="ECO:0000256" key="2">
    <source>
        <dbReference type="ARBA" id="ARBA00023080"/>
    </source>
</evidence>
<dbReference type="RefSeq" id="WP_145753137.1">
    <property type="nucleotide sequence ID" value="NZ_VITN01000022.1"/>
</dbReference>
<dbReference type="Gene3D" id="2.70.40.10">
    <property type="match status" value="1"/>
</dbReference>
<protein>
    <submittedName>
        <fullName evidence="3">dCTP deaminase</fullName>
    </submittedName>
</protein>
<dbReference type="GO" id="GO:0006229">
    <property type="term" value="P:dUTP biosynthetic process"/>
    <property type="evidence" value="ECO:0007669"/>
    <property type="project" value="InterPro"/>
</dbReference>
<gene>
    <name evidence="3" type="ORF">FBZ89_12260</name>
</gene>
<keyword evidence="1" id="KW-0378">Hydrolase</keyword>
<dbReference type="Pfam" id="PF22769">
    <property type="entry name" value="DCD"/>
    <property type="match status" value="1"/>
</dbReference>
<dbReference type="InterPro" id="IPR036157">
    <property type="entry name" value="dUTPase-like_sf"/>
</dbReference>
<accession>A0A560EUA0</accession>
<evidence type="ECO:0000256" key="1">
    <source>
        <dbReference type="ARBA" id="ARBA00022801"/>
    </source>
</evidence>
<dbReference type="NCBIfam" id="TIGR02274">
    <property type="entry name" value="dCTP_deam"/>
    <property type="match status" value="1"/>
</dbReference>
<dbReference type="SUPFAM" id="SSF51283">
    <property type="entry name" value="dUTPase-like"/>
    <property type="match status" value="1"/>
</dbReference>
<proteinExistence type="predicted"/>
<evidence type="ECO:0000313" key="3">
    <source>
        <dbReference type="EMBL" id="TWB12959.1"/>
    </source>
</evidence>
<dbReference type="CDD" id="cd07557">
    <property type="entry name" value="trimeric_dUTPase"/>
    <property type="match status" value="1"/>
</dbReference>
<dbReference type="Proteomes" id="UP000319859">
    <property type="component" value="Unassembled WGS sequence"/>
</dbReference>
<dbReference type="EMBL" id="VITN01000022">
    <property type="protein sequence ID" value="TWB12959.1"/>
    <property type="molecule type" value="Genomic_DNA"/>
</dbReference>
<reference evidence="3 4" key="1">
    <citation type="submission" date="2019-06" db="EMBL/GenBank/DDBJ databases">
        <title>Genomic Encyclopedia of Type Strains, Phase IV (KMG-V): Genome sequencing to study the core and pangenomes of soil and plant-associated prokaryotes.</title>
        <authorList>
            <person name="Whitman W."/>
        </authorList>
    </citation>
    <scope>NUCLEOTIDE SEQUENCE [LARGE SCALE GENOMIC DNA]</scope>
    <source>
        <strain evidence="3 4">BR 11880</strain>
    </source>
</reference>
<dbReference type="AlphaFoldDB" id="A0A560EUA0"/>